<dbReference type="Gene3D" id="2.30.110.10">
    <property type="entry name" value="Electron Transport, Fmn-binding Protein, Chain A"/>
    <property type="match status" value="1"/>
</dbReference>
<reference evidence="4 5" key="1">
    <citation type="submission" date="2017-10" db="EMBL/GenBank/DDBJ databases">
        <title>Biodiversity and function of Thalassospira species in the particle-attached aromatic-hydrocarbon-degrading consortia from the surface seawater of the China South Sea.</title>
        <authorList>
            <person name="Dong C."/>
            <person name="Liu R."/>
            <person name="Shao Z."/>
        </authorList>
    </citation>
    <scope>NUCLEOTIDE SEQUENCE [LARGE SCALE GENOMIC DNA]</scope>
    <source>
        <strain evidence="4 5">CSC3H3</strain>
    </source>
</reference>
<dbReference type="InterPro" id="IPR017927">
    <property type="entry name" value="FAD-bd_FR_type"/>
</dbReference>
<dbReference type="InterPro" id="IPR006058">
    <property type="entry name" value="2Fe2S_fd_BS"/>
</dbReference>
<dbReference type="Pfam" id="PF00970">
    <property type="entry name" value="FAD_binding_6"/>
    <property type="match status" value="1"/>
</dbReference>
<dbReference type="InterPro" id="IPR001041">
    <property type="entry name" value="2Fe-2S_ferredoxin-type"/>
</dbReference>
<feature type="compositionally biased region" description="Polar residues" evidence="1">
    <location>
        <begin position="464"/>
        <end position="477"/>
    </location>
</feature>
<dbReference type="InterPro" id="IPR012675">
    <property type="entry name" value="Beta-grasp_dom_sf"/>
</dbReference>
<protein>
    <submittedName>
        <fullName evidence="4">FAD-binding oxidoreductase</fullName>
    </submittedName>
</protein>
<evidence type="ECO:0000313" key="5">
    <source>
        <dbReference type="Proteomes" id="UP000233458"/>
    </source>
</evidence>
<dbReference type="InterPro" id="IPR001433">
    <property type="entry name" value="OxRdtase_FAD/NAD-bd"/>
</dbReference>
<dbReference type="PROSITE" id="PS51085">
    <property type="entry name" value="2FE2S_FER_2"/>
    <property type="match status" value="1"/>
</dbReference>
<gene>
    <name evidence="4" type="ORF">CSC3H3_13265</name>
</gene>
<feature type="region of interest" description="Disordered" evidence="1">
    <location>
        <begin position="445"/>
        <end position="478"/>
    </location>
</feature>
<feature type="region of interest" description="Disordered" evidence="1">
    <location>
        <begin position="794"/>
        <end position="825"/>
    </location>
</feature>
<dbReference type="PRINTS" id="PR00410">
    <property type="entry name" value="PHEHYDRXLASE"/>
</dbReference>
<dbReference type="Pfam" id="PF00175">
    <property type="entry name" value="NAD_binding_1"/>
    <property type="match status" value="1"/>
</dbReference>
<organism evidence="4 5">
    <name type="scientific">Thalassospira marina</name>
    <dbReference type="NCBI Taxonomy" id="2048283"/>
    <lineage>
        <taxon>Bacteria</taxon>
        <taxon>Pseudomonadati</taxon>
        <taxon>Pseudomonadota</taxon>
        <taxon>Alphaproteobacteria</taxon>
        <taxon>Rhodospirillales</taxon>
        <taxon>Thalassospiraceae</taxon>
        <taxon>Thalassospira</taxon>
    </lineage>
</organism>
<feature type="region of interest" description="Disordered" evidence="1">
    <location>
        <begin position="265"/>
        <end position="303"/>
    </location>
</feature>
<dbReference type="Gene3D" id="3.10.20.30">
    <property type="match status" value="1"/>
</dbReference>
<dbReference type="CDD" id="cd06184">
    <property type="entry name" value="flavohem_like_fad_nad_binding"/>
    <property type="match status" value="1"/>
</dbReference>
<evidence type="ECO:0000313" key="4">
    <source>
        <dbReference type="EMBL" id="AUG53577.1"/>
    </source>
</evidence>
<keyword evidence="5" id="KW-1185">Reference proteome</keyword>
<dbReference type="SUPFAM" id="SSF63380">
    <property type="entry name" value="Riboflavin synthase domain-like"/>
    <property type="match status" value="1"/>
</dbReference>
<dbReference type="InterPro" id="IPR001709">
    <property type="entry name" value="Flavoprot_Pyr_Nucl_cyt_Rdtase"/>
</dbReference>
<dbReference type="PANTHER" id="PTHR42815">
    <property type="entry name" value="FAD-BINDING, PUTATIVE (AFU_ORTHOLOGUE AFUA_6G07600)-RELATED"/>
    <property type="match status" value="1"/>
</dbReference>
<feature type="compositionally biased region" description="Low complexity" evidence="1">
    <location>
        <begin position="273"/>
        <end position="284"/>
    </location>
</feature>
<dbReference type="Proteomes" id="UP000233458">
    <property type="component" value="Chromosome"/>
</dbReference>
<dbReference type="InterPro" id="IPR036010">
    <property type="entry name" value="2Fe-2S_ferredoxin-like_sf"/>
</dbReference>
<dbReference type="PANTHER" id="PTHR42815:SF2">
    <property type="entry name" value="FAD-BINDING, PUTATIVE (AFU_ORTHOLOGUE AFUA_6G07600)-RELATED"/>
    <property type="match status" value="1"/>
</dbReference>
<dbReference type="InterPro" id="IPR017938">
    <property type="entry name" value="Riboflavin_synthase-like_b-brl"/>
</dbReference>
<evidence type="ECO:0000259" key="3">
    <source>
        <dbReference type="PROSITE" id="PS51384"/>
    </source>
</evidence>
<evidence type="ECO:0000259" key="2">
    <source>
        <dbReference type="PROSITE" id="PS51085"/>
    </source>
</evidence>
<name>A0ABN5FFS2_9PROT</name>
<dbReference type="InterPro" id="IPR012349">
    <property type="entry name" value="Split_barrel_FMN-bd"/>
</dbReference>
<feature type="compositionally biased region" description="Basic and acidic residues" evidence="1">
    <location>
        <begin position="451"/>
        <end position="463"/>
    </location>
</feature>
<proteinExistence type="predicted"/>
<dbReference type="InterPro" id="IPR039261">
    <property type="entry name" value="FNR_nucleotide-bd"/>
</dbReference>
<feature type="domain" description="FAD-binding FR-type" evidence="3">
    <location>
        <begin position="424"/>
        <end position="551"/>
    </location>
</feature>
<dbReference type="Gene3D" id="3.40.50.80">
    <property type="entry name" value="Nucleotide-binding domain of ferredoxin-NADP reductase (FNR) module"/>
    <property type="match status" value="1"/>
</dbReference>
<dbReference type="InterPro" id="IPR008333">
    <property type="entry name" value="Cbr1-like_FAD-bd_dom"/>
</dbReference>
<dbReference type="PROSITE" id="PS51384">
    <property type="entry name" value="FAD_FR"/>
    <property type="match status" value="1"/>
</dbReference>
<dbReference type="PRINTS" id="PR00371">
    <property type="entry name" value="FPNCR"/>
</dbReference>
<sequence length="825" mass="90257">MPRAQCPPHAQSPPPIPAIKPGNPAPVYLPAKVIPMSQVIPPPASQTWHEGERALHQHLGITDRMEGIGSRNIRDHLIEQHSTFYAQLPFIVLGSVDANNDVWATLRAKPAGFMHASDDKTLHVALPASTDDPAQQGMGNNAPIGLLGIEPETRRRNRMNGFVKNARDSGFDIAVHHSFGNCPQYIRLRDHYFIDSDTNSNNDDDTPPKGAIPGHRHETATLDDTATAIIANADTFFVASYADRPLATDADTHAPKPVAAFPGSNQHAPDGLQAQATQHATNTAGSNTATRREVDVSHRGGQPGFVRIDDDGGLTIPDFAGNLFFNTLGNILMSGRAGLVFVDFATGTLLQLTGKAELLIDSTETRYFQGAERLWRFYPTRVIRRENAIALRWRNRDSGQSPNSLLTGTWQDAAARANAAKLAREWRRLEVVRITDESESVRSFYFAPPRPKTDAHAKAENTKNTENAHPTDATNDTGLIPSIAGQYLPLRVTLPNGEKAIRTYTLSSGPQDRMYRISVAKQNGVSKYLHDHIQLGDIIETRAPQGQFVPDTTSDRPMVMMAGGIGITPMIAMLRHMLYEGRRTRRIRPCWLFYAARNKADRAFDQELAALKQASNGLFKVIRVLGSTENAVPLEDYEATGFIDMDLLRAALPFDDFDFYLCGPPAFMQAMYDGLRSKNIADHRIHAEAFGPASLQRTPYASRPTDANNEQLTAKIATQPVAVQFAQSDKTANWTPNTAPTLLELAEENGLTPDYGCRNGSCGTCQVKVLQGKVAYDTRPTASPEPGTALLCCARPATPDEDEGNGKSAETGGKDDARTPLILDI</sequence>
<dbReference type="SUPFAM" id="SSF52343">
    <property type="entry name" value="Ferredoxin reductase-like, C-terminal NADP-linked domain"/>
    <property type="match status" value="1"/>
</dbReference>
<feature type="region of interest" description="Disordered" evidence="1">
    <location>
        <begin position="1"/>
        <end position="21"/>
    </location>
</feature>
<dbReference type="Pfam" id="PF00111">
    <property type="entry name" value="Fer2"/>
    <property type="match status" value="1"/>
</dbReference>
<dbReference type="CDD" id="cd00207">
    <property type="entry name" value="fer2"/>
    <property type="match status" value="1"/>
</dbReference>
<dbReference type="EMBL" id="CP024199">
    <property type="protein sequence ID" value="AUG53577.1"/>
    <property type="molecule type" value="Genomic_DNA"/>
</dbReference>
<dbReference type="PROSITE" id="PS00197">
    <property type="entry name" value="2FE2S_FER_1"/>
    <property type="match status" value="1"/>
</dbReference>
<feature type="domain" description="2Fe-2S ferredoxin-type" evidence="2">
    <location>
        <begin position="721"/>
        <end position="815"/>
    </location>
</feature>
<dbReference type="Gene3D" id="2.40.30.10">
    <property type="entry name" value="Translation factors"/>
    <property type="match status" value="1"/>
</dbReference>
<dbReference type="SUPFAM" id="SSF54292">
    <property type="entry name" value="2Fe-2S ferredoxin-like"/>
    <property type="match status" value="1"/>
</dbReference>
<accession>A0ABN5FFS2</accession>
<evidence type="ECO:0000256" key="1">
    <source>
        <dbReference type="SAM" id="MobiDB-lite"/>
    </source>
</evidence>